<evidence type="ECO:0000313" key="2">
    <source>
        <dbReference type="Proteomes" id="UP000270499"/>
    </source>
</evidence>
<protein>
    <submittedName>
        <fullName evidence="1">Putative Lipoprotein</fullName>
    </submittedName>
</protein>
<accession>A0A3M5FX65</accession>
<evidence type="ECO:0000313" key="1">
    <source>
        <dbReference type="EMBL" id="RMS78717.1"/>
    </source>
</evidence>
<sequence>MPSQPPALPDFFLLLIPLESRPCCTPSITLGKSRMKKLWKFAAVATLIAATSGCVSYNVSQPSAPLEGTVKTDLKADVKVGGTISGESSTNVLFNFLSFGGDNQFADGVTYGGASGGGGLGLALPDPVSTTKAAAAFKAVKSSGADLIVAPRYEVSIKDYFIFKKVDVKVTGSKGNINSIR</sequence>
<keyword evidence="1" id="KW-0449">Lipoprotein</keyword>
<proteinExistence type="predicted"/>
<comment type="caution">
    <text evidence="1">The sequence shown here is derived from an EMBL/GenBank/DDBJ whole genome shotgun (WGS) entry which is preliminary data.</text>
</comment>
<dbReference type="Proteomes" id="UP000270499">
    <property type="component" value="Unassembled WGS sequence"/>
</dbReference>
<dbReference type="EMBL" id="RBSW01000228">
    <property type="protein sequence ID" value="RMS78717.1"/>
    <property type="molecule type" value="Genomic_DNA"/>
</dbReference>
<gene>
    <name evidence="1" type="ORF">ALP59_04801</name>
</gene>
<reference evidence="1 2" key="1">
    <citation type="submission" date="2018-08" db="EMBL/GenBank/DDBJ databases">
        <title>Recombination of ecologically and evolutionarily significant loci maintains genetic cohesion in the Pseudomonas syringae species complex.</title>
        <authorList>
            <person name="Dillon M."/>
            <person name="Thakur S."/>
            <person name="Almeida R.N.D."/>
            <person name="Weir B.S."/>
            <person name="Guttman D.S."/>
        </authorList>
    </citation>
    <scope>NUCLEOTIDE SEQUENCE [LARGE SCALE GENOMIC DNA]</scope>
    <source>
        <strain evidence="1 2">ICMP 9421</strain>
    </source>
</reference>
<dbReference type="AlphaFoldDB" id="A0A3M5FX65"/>
<name>A0A3M5FX65_PSESS</name>
<organism evidence="1 2">
    <name type="scientific">Pseudomonas savastanoi</name>
    <name type="common">Pseudomonas syringae pv. savastanoi</name>
    <dbReference type="NCBI Taxonomy" id="29438"/>
    <lineage>
        <taxon>Bacteria</taxon>
        <taxon>Pseudomonadati</taxon>
        <taxon>Pseudomonadota</taxon>
        <taxon>Gammaproteobacteria</taxon>
        <taxon>Pseudomonadales</taxon>
        <taxon>Pseudomonadaceae</taxon>
        <taxon>Pseudomonas</taxon>
    </lineage>
</organism>